<dbReference type="Pfam" id="PF00266">
    <property type="entry name" value="Aminotran_5"/>
    <property type="match status" value="1"/>
</dbReference>
<dbReference type="Proteomes" id="UP000887568">
    <property type="component" value="Unplaced"/>
</dbReference>
<sequence>MAAPVWENAPVIPNENSCGSQVDFLPHGDRTFYTLPEKGREQLLYRKSGVKIEEFAEFRSYINNNIVGRDSTFYGPYGQRKVVYCDYTASGRSLQMIEEYISIQVLPLYGNTHTTTTVTSLQTTLYRHEARDIIRNAVNASEHDAVIFVGTGCTAAVHKLIHSLNLQAPPVVFVGPYEHHSNLLPWRETAAEVVRIPENGDGLVDMNCLEAELKKWHTSGRQLIGCFSAASNVTGILTDDIKVTVMLHRYGAMAFWDYATAGPYVDINMNPVTTFGDERSLAYKDAVFLSPHKFVGGVETPGILVAKKSLFKNPVPSNGGGGSVFFVSMTFISDVSK</sequence>
<evidence type="ECO:0000313" key="2">
    <source>
        <dbReference type="EnsemblMetazoa" id="XP_038057348.1"/>
    </source>
</evidence>
<reference evidence="2" key="1">
    <citation type="submission" date="2022-11" db="UniProtKB">
        <authorList>
            <consortium name="EnsemblMetazoa"/>
        </authorList>
    </citation>
    <scope>IDENTIFICATION</scope>
</reference>
<protein>
    <recommendedName>
        <fullName evidence="1">Aminotransferase class V domain-containing protein</fullName>
    </recommendedName>
</protein>
<dbReference type="PANTHER" id="PTHR43686">
    <property type="entry name" value="SULFURTRANSFERASE-RELATED"/>
    <property type="match status" value="1"/>
</dbReference>
<dbReference type="PANTHER" id="PTHR43686:SF1">
    <property type="entry name" value="AMINOTRAN_5 DOMAIN-CONTAINING PROTEIN"/>
    <property type="match status" value="1"/>
</dbReference>
<dbReference type="GeneID" id="119728956"/>
<dbReference type="InterPro" id="IPR000192">
    <property type="entry name" value="Aminotrans_V_dom"/>
</dbReference>
<feature type="domain" description="Aminotransferase class V" evidence="1">
    <location>
        <begin position="83"/>
        <end position="329"/>
    </location>
</feature>
<accession>A0A914A0E5</accession>
<dbReference type="OrthoDB" id="420046at2759"/>
<dbReference type="EnsemblMetazoa" id="XM_038201420.1">
    <property type="protein sequence ID" value="XP_038057348.1"/>
    <property type="gene ID" value="LOC119728956"/>
</dbReference>
<dbReference type="Gene3D" id="3.40.640.10">
    <property type="entry name" value="Type I PLP-dependent aspartate aminotransferase-like (Major domain)"/>
    <property type="match status" value="1"/>
</dbReference>
<dbReference type="InterPro" id="IPR015424">
    <property type="entry name" value="PyrdxlP-dep_Trfase"/>
</dbReference>
<dbReference type="AlphaFoldDB" id="A0A914A0E5"/>
<evidence type="ECO:0000259" key="1">
    <source>
        <dbReference type="Pfam" id="PF00266"/>
    </source>
</evidence>
<dbReference type="RefSeq" id="XP_038057348.1">
    <property type="nucleotide sequence ID" value="XM_038201420.1"/>
</dbReference>
<proteinExistence type="predicted"/>
<evidence type="ECO:0000313" key="3">
    <source>
        <dbReference type="Proteomes" id="UP000887568"/>
    </source>
</evidence>
<organism evidence="2 3">
    <name type="scientific">Patiria miniata</name>
    <name type="common">Bat star</name>
    <name type="synonym">Asterina miniata</name>
    <dbReference type="NCBI Taxonomy" id="46514"/>
    <lineage>
        <taxon>Eukaryota</taxon>
        <taxon>Metazoa</taxon>
        <taxon>Echinodermata</taxon>
        <taxon>Eleutherozoa</taxon>
        <taxon>Asterozoa</taxon>
        <taxon>Asteroidea</taxon>
        <taxon>Valvatacea</taxon>
        <taxon>Valvatida</taxon>
        <taxon>Asterinidae</taxon>
        <taxon>Patiria</taxon>
    </lineage>
</organism>
<dbReference type="InterPro" id="IPR015421">
    <property type="entry name" value="PyrdxlP-dep_Trfase_major"/>
</dbReference>
<dbReference type="SUPFAM" id="SSF53383">
    <property type="entry name" value="PLP-dependent transferases"/>
    <property type="match status" value="1"/>
</dbReference>
<name>A0A914A0E5_PATMI</name>
<keyword evidence="3" id="KW-1185">Reference proteome</keyword>
<dbReference type="OMA" id="STEYANR"/>